<keyword evidence="1" id="KW-0812">Transmembrane</keyword>
<dbReference type="EMBL" id="CAJVQB010016656">
    <property type="protein sequence ID" value="CAG8780923.1"/>
    <property type="molecule type" value="Genomic_DNA"/>
</dbReference>
<evidence type="ECO:0000313" key="3">
    <source>
        <dbReference type="Proteomes" id="UP000789901"/>
    </source>
</evidence>
<dbReference type="Proteomes" id="UP000789901">
    <property type="component" value="Unassembled WGS sequence"/>
</dbReference>
<keyword evidence="1" id="KW-1133">Transmembrane helix</keyword>
<feature type="non-terminal residue" evidence="2">
    <location>
        <position position="187"/>
    </location>
</feature>
<keyword evidence="1" id="KW-0472">Membrane</keyword>
<evidence type="ECO:0000313" key="2">
    <source>
        <dbReference type="EMBL" id="CAG8780923.1"/>
    </source>
</evidence>
<organism evidence="2 3">
    <name type="scientific">Gigaspora margarita</name>
    <dbReference type="NCBI Taxonomy" id="4874"/>
    <lineage>
        <taxon>Eukaryota</taxon>
        <taxon>Fungi</taxon>
        <taxon>Fungi incertae sedis</taxon>
        <taxon>Mucoromycota</taxon>
        <taxon>Glomeromycotina</taxon>
        <taxon>Glomeromycetes</taxon>
        <taxon>Diversisporales</taxon>
        <taxon>Gigasporaceae</taxon>
        <taxon>Gigaspora</taxon>
    </lineage>
</organism>
<evidence type="ECO:0000256" key="1">
    <source>
        <dbReference type="SAM" id="Phobius"/>
    </source>
</evidence>
<keyword evidence="3" id="KW-1185">Reference proteome</keyword>
<gene>
    <name evidence="2" type="ORF">GMARGA_LOCUS19715</name>
</gene>
<protein>
    <submittedName>
        <fullName evidence="2">16046_t:CDS:1</fullName>
    </submittedName>
</protein>
<name>A0ABN7VM11_GIGMA</name>
<comment type="caution">
    <text evidence="2">The sequence shown here is derived from an EMBL/GenBank/DDBJ whole genome shotgun (WGS) entry which is preliminary data.</text>
</comment>
<proteinExistence type="predicted"/>
<sequence length="187" mass="22855">MVKHIRRIILQQPRNNNMKKLFIIFVILLIIVYVYKPFSKYDTCNCKREDFFIEELKNLYKEIDLLSRYDIEKIEIINSMYESVSIEHKEDIRKAIINANIRLLNKNESYLVEYEPYHTFAMHIRKQHKPNDIMEYICDCSITINHVKQLLDIYKRRANIERNRRNKLKQSKKIYDGTSEHERRLLE</sequence>
<reference evidence="2 3" key="1">
    <citation type="submission" date="2021-06" db="EMBL/GenBank/DDBJ databases">
        <authorList>
            <person name="Kallberg Y."/>
            <person name="Tangrot J."/>
            <person name="Rosling A."/>
        </authorList>
    </citation>
    <scope>NUCLEOTIDE SEQUENCE [LARGE SCALE GENOMIC DNA]</scope>
    <source>
        <strain evidence="2 3">120-4 pot B 10/14</strain>
    </source>
</reference>
<feature type="transmembrane region" description="Helical" evidence="1">
    <location>
        <begin position="21"/>
        <end position="38"/>
    </location>
</feature>
<accession>A0ABN7VM11</accession>